<evidence type="ECO:0000256" key="2">
    <source>
        <dbReference type="ARBA" id="ARBA00022723"/>
    </source>
</evidence>
<dbReference type="InterPro" id="IPR044862">
    <property type="entry name" value="Pro_4_hyd_alph_FE2OG_OXY"/>
</dbReference>
<evidence type="ECO:0000259" key="6">
    <source>
        <dbReference type="SMART" id="SM00702"/>
    </source>
</evidence>
<dbReference type="GO" id="GO:0004656">
    <property type="term" value="F:procollagen-proline 4-dioxygenase activity"/>
    <property type="evidence" value="ECO:0007669"/>
    <property type="project" value="TreeGrafter"/>
</dbReference>
<dbReference type="Gene3D" id="2.60.120.620">
    <property type="entry name" value="q2cbj1_9rhob like domain"/>
    <property type="match status" value="1"/>
</dbReference>
<dbReference type="GO" id="GO:0005506">
    <property type="term" value="F:iron ion binding"/>
    <property type="evidence" value="ECO:0007669"/>
    <property type="project" value="InterPro"/>
</dbReference>
<keyword evidence="4" id="KW-0560">Oxidoreductase</keyword>
<feature type="non-terminal residue" evidence="7">
    <location>
        <position position="1"/>
    </location>
</feature>
<feature type="non-terminal residue" evidence="7">
    <location>
        <position position="168"/>
    </location>
</feature>
<keyword evidence="5" id="KW-0408">Iron</keyword>
<dbReference type="PANTHER" id="PTHR10869">
    <property type="entry name" value="PROLYL 4-HYDROXYLASE ALPHA SUBUNIT"/>
    <property type="match status" value="1"/>
</dbReference>
<evidence type="ECO:0000256" key="1">
    <source>
        <dbReference type="ARBA" id="ARBA00001961"/>
    </source>
</evidence>
<dbReference type="AlphaFoldDB" id="A0A382PKG2"/>
<proteinExistence type="predicted"/>
<evidence type="ECO:0000256" key="4">
    <source>
        <dbReference type="ARBA" id="ARBA00023002"/>
    </source>
</evidence>
<keyword evidence="3" id="KW-0223">Dioxygenase</keyword>
<accession>A0A382PKG2</accession>
<dbReference type="GO" id="GO:0005783">
    <property type="term" value="C:endoplasmic reticulum"/>
    <property type="evidence" value="ECO:0007669"/>
    <property type="project" value="TreeGrafter"/>
</dbReference>
<evidence type="ECO:0000256" key="5">
    <source>
        <dbReference type="ARBA" id="ARBA00023004"/>
    </source>
</evidence>
<dbReference type="InterPro" id="IPR045054">
    <property type="entry name" value="P4HA-like"/>
</dbReference>
<dbReference type="PANTHER" id="PTHR10869:SF246">
    <property type="entry name" value="TRANSMEMBRANE PROLYL 4-HYDROXYLASE"/>
    <property type="match status" value="1"/>
</dbReference>
<feature type="domain" description="Prolyl 4-hydroxylase alpha subunit" evidence="6">
    <location>
        <begin position="7"/>
        <end position="166"/>
    </location>
</feature>
<sequence>VILLARPKLIVIDNALNPEQCEHLMHLGGAVMENSTVSKTPEQADEEGGYEHEARTGQFGWLACDHDEQVWEIARSFSELVQYPVHHSEGFQILHYKPGERYEPHFDAYETETEEGQIYCKEGGQRMITLLGFLTDVDEGGATQFTNLDITIGPKQGRIIMWENCDED</sequence>
<dbReference type="Pfam" id="PF13640">
    <property type="entry name" value="2OG-FeII_Oxy_3"/>
    <property type="match status" value="1"/>
</dbReference>
<dbReference type="GO" id="GO:0031418">
    <property type="term" value="F:L-ascorbic acid binding"/>
    <property type="evidence" value="ECO:0007669"/>
    <property type="project" value="InterPro"/>
</dbReference>
<gene>
    <name evidence="7" type="ORF">METZ01_LOCUS326737</name>
</gene>
<organism evidence="7">
    <name type="scientific">marine metagenome</name>
    <dbReference type="NCBI Taxonomy" id="408172"/>
    <lineage>
        <taxon>unclassified sequences</taxon>
        <taxon>metagenomes</taxon>
        <taxon>ecological metagenomes</taxon>
    </lineage>
</organism>
<protein>
    <recommendedName>
        <fullName evidence="6">Prolyl 4-hydroxylase alpha subunit domain-containing protein</fullName>
    </recommendedName>
</protein>
<dbReference type="InterPro" id="IPR006620">
    <property type="entry name" value="Pro_4_hyd_alph"/>
</dbReference>
<dbReference type="SMART" id="SM00702">
    <property type="entry name" value="P4Hc"/>
    <property type="match status" value="1"/>
</dbReference>
<evidence type="ECO:0000313" key="7">
    <source>
        <dbReference type="EMBL" id="SVC73883.1"/>
    </source>
</evidence>
<comment type="cofactor">
    <cofactor evidence="1">
        <name>L-ascorbate</name>
        <dbReference type="ChEBI" id="CHEBI:38290"/>
    </cofactor>
</comment>
<keyword evidence="2" id="KW-0479">Metal-binding</keyword>
<evidence type="ECO:0000256" key="3">
    <source>
        <dbReference type="ARBA" id="ARBA00022964"/>
    </source>
</evidence>
<dbReference type="EMBL" id="UINC01108056">
    <property type="protein sequence ID" value="SVC73883.1"/>
    <property type="molecule type" value="Genomic_DNA"/>
</dbReference>
<name>A0A382PKG2_9ZZZZ</name>
<reference evidence="7" key="1">
    <citation type="submission" date="2018-05" db="EMBL/GenBank/DDBJ databases">
        <authorList>
            <person name="Lanie J.A."/>
            <person name="Ng W.-L."/>
            <person name="Kazmierczak K.M."/>
            <person name="Andrzejewski T.M."/>
            <person name="Davidsen T.M."/>
            <person name="Wayne K.J."/>
            <person name="Tettelin H."/>
            <person name="Glass J.I."/>
            <person name="Rusch D."/>
            <person name="Podicherti R."/>
            <person name="Tsui H.-C.T."/>
            <person name="Winkler M.E."/>
        </authorList>
    </citation>
    <scope>NUCLEOTIDE SEQUENCE</scope>
</reference>